<protein>
    <submittedName>
        <fullName evidence="2">Uncharacterized protein</fullName>
    </submittedName>
</protein>
<feature type="compositionally biased region" description="Polar residues" evidence="1">
    <location>
        <begin position="16"/>
        <end position="30"/>
    </location>
</feature>
<evidence type="ECO:0000256" key="1">
    <source>
        <dbReference type="SAM" id="MobiDB-lite"/>
    </source>
</evidence>
<comment type="caution">
    <text evidence="2">The sequence shown here is derived from an EMBL/GenBank/DDBJ whole genome shotgun (WGS) entry which is preliminary data.</text>
</comment>
<proteinExistence type="predicted"/>
<keyword evidence="3" id="KW-1185">Reference proteome</keyword>
<evidence type="ECO:0000313" key="2">
    <source>
        <dbReference type="EMBL" id="MPC58981.1"/>
    </source>
</evidence>
<dbReference type="AlphaFoldDB" id="A0A5B7GFZ3"/>
<dbReference type="EMBL" id="VSRR010016155">
    <property type="protein sequence ID" value="MPC58981.1"/>
    <property type="molecule type" value="Genomic_DNA"/>
</dbReference>
<accession>A0A5B7GFZ3</accession>
<feature type="region of interest" description="Disordered" evidence="1">
    <location>
        <begin position="1"/>
        <end position="30"/>
    </location>
</feature>
<organism evidence="2 3">
    <name type="scientific">Portunus trituberculatus</name>
    <name type="common">Swimming crab</name>
    <name type="synonym">Neptunus trituberculatus</name>
    <dbReference type="NCBI Taxonomy" id="210409"/>
    <lineage>
        <taxon>Eukaryota</taxon>
        <taxon>Metazoa</taxon>
        <taxon>Ecdysozoa</taxon>
        <taxon>Arthropoda</taxon>
        <taxon>Crustacea</taxon>
        <taxon>Multicrustacea</taxon>
        <taxon>Malacostraca</taxon>
        <taxon>Eumalacostraca</taxon>
        <taxon>Eucarida</taxon>
        <taxon>Decapoda</taxon>
        <taxon>Pleocyemata</taxon>
        <taxon>Brachyura</taxon>
        <taxon>Eubrachyura</taxon>
        <taxon>Portunoidea</taxon>
        <taxon>Portunidae</taxon>
        <taxon>Portuninae</taxon>
        <taxon>Portunus</taxon>
    </lineage>
</organism>
<gene>
    <name evidence="2" type="ORF">E2C01_052996</name>
</gene>
<reference evidence="2 3" key="1">
    <citation type="submission" date="2019-05" db="EMBL/GenBank/DDBJ databases">
        <title>Another draft genome of Portunus trituberculatus and its Hox gene families provides insights of decapod evolution.</title>
        <authorList>
            <person name="Jeong J.-H."/>
            <person name="Song I."/>
            <person name="Kim S."/>
            <person name="Choi T."/>
            <person name="Kim D."/>
            <person name="Ryu S."/>
            <person name="Kim W."/>
        </authorList>
    </citation>
    <scope>NUCLEOTIDE SEQUENCE [LARGE SCALE GENOMIC DNA]</scope>
    <source>
        <tissue evidence="2">Muscle</tissue>
    </source>
</reference>
<dbReference type="PROSITE" id="PS51257">
    <property type="entry name" value="PROKAR_LIPOPROTEIN"/>
    <property type="match status" value="1"/>
</dbReference>
<name>A0A5B7GFZ3_PORTR</name>
<sequence>MTRVWDNETKSPPSPTSATGGTSCMETQHSQNRAPPVLAFWAAGYQDKCLTASLLKANTPPPQGVMQHYYRL</sequence>
<dbReference type="Proteomes" id="UP000324222">
    <property type="component" value="Unassembled WGS sequence"/>
</dbReference>
<evidence type="ECO:0000313" key="3">
    <source>
        <dbReference type="Proteomes" id="UP000324222"/>
    </source>
</evidence>